<dbReference type="GO" id="GO:0005829">
    <property type="term" value="C:cytosol"/>
    <property type="evidence" value="ECO:0007669"/>
    <property type="project" value="TreeGrafter"/>
</dbReference>
<feature type="domain" description="Peptidase M20 dimerisation" evidence="9">
    <location>
        <begin position="255"/>
        <end position="335"/>
    </location>
</feature>
<dbReference type="OrthoDB" id="191370at2759"/>
<keyword evidence="5" id="KW-0378">Hydrolase</keyword>
<dbReference type="InterPro" id="IPR036264">
    <property type="entry name" value="Bact_exopeptidase_dim_dom"/>
</dbReference>
<dbReference type="EMBL" id="FN668661">
    <property type="protein sequence ID" value="CBK23450.2"/>
    <property type="molecule type" value="Genomic_DNA"/>
</dbReference>
<dbReference type="Gene3D" id="3.40.630.10">
    <property type="entry name" value="Zn peptidases"/>
    <property type="match status" value="2"/>
</dbReference>
<dbReference type="InterPro" id="IPR002933">
    <property type="entry name" value="Peptidase_M20"/>
</dbReference>
<dbReference type="PRINTS" id="PR00934">
    <property type="entry name" value="XHISDIPTASE"/>
</dbReference>
<dbReference type="InterPro" id="IPR011650">
    <property type="entry name" value="Peptidase_M20_dimer"/>
</dbReference>
<dbReference type="RefSeq" id="XP_012897498.1">
    <property type="nucleotide sequence ID" value="XM_013042044.1"/>
</dbReference>
<reference evidence="10" key="1">
    <citation type="submission" date="2010-02" db="EMBL/GenBank/DDBJ databases">
        <title>Sequencing and annotation of the Blastocystis hominis genome.</title>
        <authorList>
            <person name="Wincker P."/>
        </authorList>
    </citation>
    <scope>NUCLEOTIDE SEQUENCE</scope>
    <source>
        <strain evidence="10">Singapore isolate B</strain>
    </source>
</reference>
<dbReference type="GeneID" id="24920432"/>
<dbReference type="SUPFAM" id="SSF53187">
    <property type="entry name" value="Zn-dependent exopeptidases"/>
    <property type="match status" value="1"/>
</dbReference>
<keyword evidence="7" id="KW-0482">Metalloprotease</keyword>
<evidence type="ECO:0000256" key="7">
    <source>
        <dbReference type="ARBA" id="ARBA00023049"/>
    </source>
</evidence>
<comment type="cofactor">
    <cofactor evidence="2">
        <name>Zn(2+)</name>
        <dbReference type="ChEBI" id="CHEBI:29105"/>
    </cofactor>
</comment>
<protein>
    <recommendedName>
        <fullName evidence="9">Peptidase M20 dimerisation domain-containing protein</fullName>
    </recommendedName>
</protein>
<evidence type="ECO:0000256" key="1">
    <source>
        <dbReference type="ARBA" id="ARBA00001941"/>
    </source>
</evidence>
<evidence type="ECO:0000256" key="2">
    <source>
        <dbReference type="ARBA" id="ARBA00001947"/>
    </source>
</evidence>
<accession>D8M6N2</accession>
<evidence type="ECO:0000313" key="10">
    <source>
        <dbReference type="EMBL" id="CBK23450.2"/>
    </source>
</evidence>
<evidence type="ECO:0000256" key="5">
    <source>
        <dbReference type="ARBA" id="ARBA00022801"/>
    </source>
</evidence>
<dbReference type="GO" id="GO:0006508">
    <property type="term" value="P:proteolysis"/>
    <property type="evidence" value="ECO:0007669"/>
    <property type="project" value="UniProtKB-KW"/>
</dbReference>
<dbReference type="GO" id="GO:0046872">
    <property type="term" value="F:metal ion binding"/>
    <property type="evidence" value="ECO:0007669"/>
    <property type="project" value="UniProtKB-KW"/>
</dbReference>
<keyword evidence="6" id="KW-0862">Zinc</keyword>
<dbReference type="FunFam" id="3.40.630.10:FF:000015">
    <property type="entry name" value="Aminoacyl-histidine dipeptidase PepD"/>
    <property type="match status" value="1"/>
</dbReference>
<keyword evidence="4" id="KW-0479">Metal-binding</keyword>
<dbReference type="SUPFAM" id="SSF55031">
    <property type="entry name" value="Bacterial exopeptidase dimerisation domain"/>
    <property type="match status" value="1"/>
</dbReference>
<sequence>MAVCLFAETWKWGTFSYFFFVSCSQPSSYYLHFVTSSYLNEIYAQLPEPKSVWEYFLKVTQIPRGSNQEGENWRHKQILAFLKKTAEDLGYETYVDKGDNLIVRKPAYPGCENKQTVCLQCHMDMVCQADDEIDIDFTKDPIIPRIDGKYLKATHTSLGADDGIGIATCFAVLADKTIKHGPLEILVTRDEETGLYGASDLEPGILKATTLINVDNEDENAICIGCAGGFNVELRLPTVRQIEEGFVSRELVLNNFVGGHSGCDIHLGRANPMHVLGRLLAALPDADSYRVLSLECGTAHNAIPRKCVARLAVRAAAVDAVETQLRAAFAAFAHEYALIEPTASFALQAVEDARPPCDKQSTQRLVGFLNACPFGPQRFSPVVEGLVETSMTCAIGTTEDLDCLKFTVSVRSSSKSQIDFMYRKLECLCAMAGMAISQRIGEYPGWDPDPESKVTKVMEKIYAELYGKQPWVYACHAGLECGLIMQKYPGMDCTSVGPEVNFPHSPDERCLISSVPPFMEVIRRTLEELE</sequence>
<evidence type="ECO:0000256" key="4">
    <source>
        <dbReference type="ARBA" id="ARBA00022723"/>
    </source>
</evidence>
<proteinExistence type="predicted"/>
<evidence type="ECO:0000256" key="3">
    <source>
        <dbReference type="ARBA" id="ARBA00022670"/>
    </source>
</evidence>
<organism evidence="10">
    <name type="scientific">Blastocystis hominis</name>
    <dbReference type="NCBI Taxonomy" id="12968"/>
    <lineage>
        <taxon>Eukaryota</taxon>
        <taxon>Sar</taxon>
        <taxon>Stramenopiles</taxon>
        <taxon>Bigyra</taxon>
        <taxon>Opalozoa</taxon>
        <taxon>Opalinata</taxon>
        <taxon>Blastocystidae</taxon>
        <taxon>Blastocystis</taxon>
    </lineage>
</organism>
<dbReference type="InterPro" id="IPR001160">
    <property type="entry name" value="Peptidase_M20C"/>
</dbReference>
<evidence type="ECO:0000256" key="6">
    <source>
        <dbReference type="ARBA" id="ARBA00022833"/>
    </source>
</evidence>
<dbReference type="PIRSF" id="PIRSF016599">
    <property type="entry name" value="Xaa-His_dipept"/>
    <property type="match status" value="1"/>
</dbReference>
<dbReference type="OMA" id="DHAGLEC"/>
<dbReference type="FunFam" id="3.40.630.10:FF:000018">
    <property type="entry name" value="Aminoacyl-histidine dipeptidase PepD"/>
    <property type="match status" value="1"/>
</dbReference>
<dbReference type="NCBIfam" id="TIGR01893">
    <property type="entry name" value="aa-his-dipept"/>
    <property type="match status" value="1"/>
</dbReference>
<keyword evidence="3" id="KW-0645">Protease</keyword>
<evidence type="ECO:0000259" key="9">
    <source>
        <dbReference type="Pfam" id="PF07687"/>
    </source>
</evidence>
<evidence type="ECO:0000256" key="8">
    <source>
        <dbReference type="ARBA" id="ARBA00023285"/>
    </source>
</evidence>
<dbReference type="AlphaFoldDB" id="D8M6N2"/>
<comment type="cofactor">
    <cofactor evidence="1">
        <name>Co(2+)</name>
        <dbReference type="ChEBI" id="CHEBI:48828"/>
    </cofactor>
</comment>
<evidence type="ECO:0000313" key="11">
    <source>
        <dbReference type="Proteomes" id="UP000008312"/>
    </source>
</evidence>
<dbReference type="CDD" id="cd03890">
    <property type="entry name" value="M20_pepD"/>
    <property type="match status" value="1"/>
</dbReference>
<dbReference type="InParanoid" id="D8M6N2"/>
<dbReference type="Proteomes" id="UP000008312">
    <property type="component" value="Unassembled WGS sequence"/>
</dbReference>
<dbReference type="PANTHER" id="PTHR43501">
    <property type="entry name" value="CYTOSOL NON-SPECIFIC DIPEPTIDASE"/>
    <property type="match status" value="1"/>
</dbReference>
<dbReference type="Pfam" id="PF07687">
    <property type="entry name" value="M20_dimer"/>
    <property type="match status" value="1"/>
</dbReference>
<dbReference type="Pfam" id="PF01546">
    <property type="entry name" value="Peptidase_M20"/>
    <property type="match status" value="1"/>
</dbReference>
<keyword evidence="8" id="KW-0170">Cobalt</keyword>
<dbReference type="GO" id="GO:0070573">
    <property type="term" value="F:metallodipeptidase activity"/>
    <property type="evidence" value="ECO:0007669"/>
    <property type="project" value="TreeGrafter"/>
</dbReference>
<name>D8M6N2_BLAHO</name>
<dbReference type="PANTHER" id="PTHR43501:SF1">
    <property type="entry name" value="CYTOSOL NON-SPECIFIC DIPEPTIDASE"/>
    <property type="match status" value="1"/>
</dbReference>
<keyword evidence="11" id="KW-1185">Reference proteome</keyword>
<gene>
    <name evidence="10" type="ORF">GSBLH_T00003328001</name>
</gene>